<dbReference type="SUPFAM" id="SSF89028">
    <property type="entry name" value="Cobalamin adenosyltransferase-like"/>
    <property type="match status" value="1"/>
</dbReference>
<keyword evidence="1 4" id="KW-0808">Transferase</keyword>
<dbReference type="PANTHER" id="PTHR12213">
    <property type="entry name" value="CORRINOID ADENOSYLTRANSFERASE"/>
    <property type="match status" value="1"/>
</dbReference>
<evidence type="ECO:0000313" key="6">
    <source>
        <dbReference type="EMBL" id="MBO9198931.1"/>
    </source>
</evidence>
<comment type="caution">
    <text evidence="6">The sequence shown here is derived from an EMBL/GenBank/DDBJ whole genome shotgun (WGS) entry which is preliminary data.</text>
</comment>
<reference evidence="6 7" key="1">
    <citation type="submission" date="2021-03" db="EMBL/GenBank/DDBJ databases">
        <title>Assistant Professor.</title>
        <authorList>
            <person name="Huq M.A."/>
        </authorList>
    </citation>
    <scope>NUCLEOTIDE SEQUENCE [LARGE SCALE GENOMIC DNA]</scope>
    <source>
        <strain evidence="6 7">MAH-29</strain>
    </source>
</reference>
<comment type="catalytic activity">
    <reaction evidence="4">
        <text>2 cob(II)alamin + reduced [electron-transfer flavoprotein] + 2 ATP = 2 adenosylcob(III)alamin + 2 triphosphate + oxidized [electron-transfer flavoprotein] + 3 H(+)</text>
        <dbReference type="Rhea" id="RHEA:28671"/>
        <dbReference type="Rhea" id="RHEA-COMP:10685"/>
        <dbReference type="Rhea" id="RHEA-COMP:10686"/>
        <dbReference type="ChEBI" id="CHEBI:15378"/>
        <dbReference type="ChEBI" id="CHEBI:16304"/>
        <dbReference type="ChEBI" id="CHEBI:18036"/>
        <dbReference type="ChEBI" id="CHEBI:18408"/>
        <dbReference type="ChEBI" id="CHEBI:30616"/>
        <dbReference type="ChEBI" id="CHEBI:57692"/>
        <dbReference type="ChEBI" id="CHEBI:58307"/>
        <dbReference type="EC" id="2.5.1.17"/>
    </reaction>
</comment>
<keyword evidence="3 4" id="KW-0067">ATP-binding</keyword>
<proteinExistence type="inferred from homology"/>
<organism evidence="6 7">
    <name type="scientific">Niastella soli</name>
    <dbReference type="NCBI Taxonomy" id="2821487"/>
    <lineage>
        <taxon>Bacteria</taxon>
        <taxon>Pseudomonadati</taxon>
        <taxon>Bacteroidota</taxon>
        <taxon>Chitinophagia</taxon>
        <taxon>Chitinophagales</taxon>
        <taxon>Chitinophagaceae</taxon>
        <taxon>Niastella</taxon>
    </lineage>
</organism>
<dbReference type="GO" id="GO:0008817">
    <property type="term" value="F:corrinoid adenosyltransferase activity"/>
    <property type="evidence" value="ECO:0007669"/>
    <property type="project" value="UniProtKB-EC"/>
</dbReference>
<keyword evidence="2 4" id="KW-0547">Nucleotide-binding</keyword>
<dbReference type="NCBIfam" id="TIGR00636">
    <property type="entry name" value="PduO_Nterm"/>
    <property type="match status" value="1"/>
</dbReference>
<evidence type="ECO:0000256" key="2">
    <source>
        <dbReference type="ARBA" id="ARBA00022741"/>
    </source>
</evidence>
<gene>
    <name evidence="6" type="ORF">J7I42_01565</name>
</gene>
<dbReference type="Proteomes" id="UP000677244">
    <property type="component" value="Unassembled WGS sequence"/>
</dbReference>
<evidence type="ECO:0000256" key="1">
    <source>
        <dbReference type="ARBA" id="ARBA00022679"/>
    </source>
</evidence>
<name>A0ABS3YM04_9BACT</name>
<dbReference type="RefSeq" id="WP_209137013.1">
    <property type="nucleotide sequence ID" value="NZ_JAGHKO010000001.1"/>
</dbReference>
<dbReference type="PANTHER" id="PTHR12213:SF0">
    <property type="entry name" value="CORRINOID ADENOSYLTRANSFERASE MMAB"/>
    <property type="match status" value="1"/>
</dbReference>
<dbReference type="Pfam" id="PF01923">
    <property type="entry name" value="Cob_adeno_trans"/>
    <property type="match status" value="1"/>
</dbReference>
<accession>A0ABS3YM04</accession>
<keyword evidence="7" id="KW-1185">Reference proteome</keyword>
<evidence type="ECO:0000256" key="3">
    <source>
        <dbReference type="ARBA" id="ARBA00022840"/>
    </source>
</evidence>
<dbReference type="InterPro" id="IPR016030">
    <property type="entry name" value="CblAdoTrfase-like"/>
</dbReference>
<dbReference type="InterPro" id="IPR036451">
    <property type="entry name" value="CblAdoTrfase-like_sf"/>
</dbReference>
<comment type="catalytic activity">
    <reaction evidence="4">
        <text>2 cob(II)yrinate a,c diamide + reduced [electron-transfer flavoprotein] + 2 ATP = 2 adenosylcob(III)yrinate a,c-diamide + 2 triphosphate + oxidized [electron-transfer flavoprotein] + 3 H(+)</text>
        <dbReference type="Rhea" id="RHEA:11528"/>
        <dbReference type="Rhea" id="RHEA-COMP:10685"/>
        <dbReference type="Rhea" id="RHEA-COMP:10686"/>
        <dbReference type="ChEBI" id="CHEBI:15378"/>
        <dbReference type="ChEBI" id="CHEBI:18036"/>
        <dbReference type="ChEBI" id="CHEBI:30616"/>
        <dbReference type="ChEBI" id="CHEBI:57692"/>
        <dbReference type="ChEBI" id="CHEBI:58307"/>
        <dbReference type="ChEBI" id="CHEBI:58503"/>
        <dbReference type="ChEBI" id="CHEBI:58537"/>
        <dbReference type="EC" id="2.5.1.17"/>
    </reaction>
</comment>
<evidence type="ECO:0000313" key="7">
    <source>
        <dbReference type="Proteomes" id="UP000677244"/>
    </source>
</evidence>
<sequence>MAQKIYTKTGDKGATSLIGGTKVPKSHLRIEAYGTVDELSSFIGLCRDLLTDAAARDLLAEVQDRLFTMNASLACDPVKEPKMRIPDLKEEDITLLEKEMDRMNEIIPPMKSFILPGGHPVLSQLHIARCVCRRAERCCVRLDQESEEVEPIILKYLNRLSDYLFVLARYTGHQMNIAEIPWKPRIN</sequence>
<comment type="pathway">
    <text evidence="4">Cofactor biosynthesis; adenosylcobalamin biosynthesis; adenosylcobalamin from cob(II)yrinate a,c-diamide: step 2/7.</text>
</comment>
<protein>
    <recommendedName>
        <fullName evidence="4">Corrinoid adenosyltransferase</fullName>
        <ecNumber evidence="4">2.5.1.17</ecNumber>
    </recommendedName>
    <alternativeName>
        <fullName evidence="4">Cob(II)alamin adenosyltransferase</fullName>
    </alternativeName>
    <alternativeName>
        <fullName evidence="4">Cob(II)yrinic acid a,c-diamide adenosyltransferase</fullName>
    </alternativeName>
    <alternativeName>
        <fullName evidence="4">Cobinamide/cobalamin adenosyltransferase</fullName>
    </alternativeName>
</protein>
<dbReference type="Gene3D" id="1.20.1200.10">
    <property type="entry name" value="Cobalamin adenosyltransferase-like"/>
    <property type="match status" value="1"/>
</dbReference>
<dbReference type="EMBL" id="JAGHKO010000001">
    <property type="protein sequence ID" value="MBO9198931.1"/>
    <property type="molecule type" value="Genomic_DNA"/>
</dbReference>
<feature type="domain" description="Cobalamin adenosyltransferase-like" evidence="5">
    <location>
        <begin position="5"/>
        <end position="170"/>
    </location>
</feature>
<comment type="similarity">
    <text evidence="4">Belongs to the Cob(I)alamin adenosyltransferase family.</text>
</comment>
<evidence type="ECO:0000256" key="4">
    <source>
        <dbReference type="RuleBase" id="RU366026"/>
    </source>
</evidence>
<evidence type="ECO:0000259" key="5">
    <source>
        <dbReference type="Pfam" id="PF01923"/>
    </source>
</evidence>
<dbReference type="EC" id="2.5.1.17" evidence="4"/>
<keyword evidence="4" id="KW-0169">Cobalamin biosynthesis</keyword>
<dbReference type="InterPro" id="IPR029499">
    <property type="entry name" value="PduO-typ"/>
</dbReference>